<comment type="similarity">
    <text evidence="1">Belongs to the helicase family. UvrD subfamily.</text>
</comment>
<dbReference type="PROSITE" id="PS51198">
    <property type="entry name" value="UVRD_HELICASE_ATP_BIND"/>
    <property type="match status" value="1"/>
</dbReference>
<keyword evidence="18" id="KW-1185">Reference proteome</keyword>
<evidence type="ECO:0000256" key="5">
    <source>
        <dbReference type="ARBA" id="ARBA00022806"/>
    </source>
</evidence>
<dbReference type="PANTHER" id="PTHR11070:SF2">
    <property type="entry name" value="ATP-DEPENDENT DNA HELICASE SRS2"/>
    <property type="match status" value="1"/>
</dbReference>
<keyword evidence="3" id="KW-0227">DNA damage</keyword>
<evidence type="ECO:0000313" key="17">
    <source>
        <dbReference type="EMBL" id="KZS88837.1"/>
    </source>
</evidence>
<gene>
    <name evidence="17" type="ORF">SISNIDRAFT_497809</name>
</gene>
<dbReference type="AlphaFoldDB" id="A0A164PL41"/>
<evidence type="ECO:0000256" key="11">
    <source>
        <dbReference type="ARBA" id="ARBA00034808"/>
    </source>
</evidence>
<dbReference type="Gene3D" id="1.10.10.160">
    <property type="match status" value="1"/>
</dbReference>
<evidence type="ECO:0000256" key="9">
    <source>
        <dbReference type="ARBA" id="ARBA00023235"/>
    </source>
</evidence>
<dbReference type="FunFam" id="3.40.50.300:FF:001201">
    <property type="entry name" value="ATP-dependent DNA helicase UvrD2"/>
    <property type="match status" value="1"/>
</dbReference>
<dbReference type="CDD" id="cd18807">
    <property type="entry name" value="SF1_C_UvrD"/>
    <property type="match status" value="1"/>
</dbReference>
<evidence type="ECO:0000256" key="4">
    <source>
        <dbReference type="ARBA" id="ARBA00022801"/>
    </source>
</evidence>
<accession>A0A164PL41</accession>
<evidence type="ECO:0000256" key="8">
    <source>
        <dbReference type="ARBA" id="ARBA00023204"/>
    </source>
</evidence>
<dbReference type="OrthoDB" id="1470711at2759"/>
<sequence length="873" mass="96512">MNDTLSAVLKTLNERQYQAVTHNPEIPLQILAGPGSGKTKVLTSRVAYLVQEHKLRPSDICAVTFTNKAASEMRERLNLLIGEEQTKKLRLGTFHALCARFLRQWGKTIGLTDRFTICDADESKKIITNLLKAYDGQLKARRLTLQPGEVLSSISNAKAKGLSSADLFAQAENDIHQIIAELYASYTEALKKMNALDFDDLLVYGVRLYDKEPTLAAWCQHVLVDEFQDTNSMQYRLMLQLAAIHRCVSVVGDPDQSIYGWRAADVGNISAMQKNFTDCKQIMLEHNYRSTGAILGASIAIVSQDTSRIQKALVTDHAQGTKPALLTFAIEQTEANFIAKEIKRLVACSGGMLSWKDFAILLRFNALSRTLEAALQKESIPNRVLAGHKFFERLEIKDILAYLQLIDNPNYVPAFSRAINVPSRSIGEKTIAAVLEAAASREKSPMELLEGIYEGRYPDVKPAVKGKIREFIPLHQQLRTMANEGGAVPDLIRHIITATRYEDHLRKTQPDWDTRWENVQELINYAQQFDQDPEDIVELPSVEGEDGAPETPLRLFLQASMLSTDTESDDDKNKDTNKVVLSTCHAAKGLEWPVVFVPGVEQGIFPFYRNDDVAEERRLLYVACTRAQAFLYVSYCSKRMTAGEIKDRTISDFISKIPADQKKVFDKAAPIVGPKCIEEVAKVLRRDPPDTDIVEKATKEFGSFAPPRENLLDPNANIYKNTIRGPGSHLAFSSSRNTEPATFQPARMAGIASIANPYPTRSSSQPPPPSQSQPQTPHPLMAWASNKPKSASGPKKFRPMPSSSQPPAGATATLSTFQSTSIDSLKAMKNLGATETAGAPDMVALGRGAGTKRLGMGFSAGGYKPPSKRAKQE</sequence>
<reference evidence="17 18" key="1">
    <citation type="journal article" date="2016" name="Mol. Biol. Evol.">
        <title>Comparative Genomics of Early-Diverging Mushroom-Forming Fungi Provides Insights into the Origins of Lignocellulose Decay Capabilities.</title>
        <authorList>
            <person name="Nagy L.G."/>
            <person name="Riley R."/>
            <person name="Tritt A."/>
            <person name="Adam C."/>
            <person name="Daum C."/>
            <person name="Floudas D."/>
            <person name="Sun H."/>
            <person name="Yadav J.S."/>
            <person name="Pangilinan J."/>
            <person name="Larsson K.H."/>
            <person name="Matsuura K."/>
            <person name="Barry K."/>
            <person name="Labutti K."/>
            <person name="Kuo R."/>
            <person name="Ohm R.A."/>
            <person name="Bhattacharya S.S."/>
            <person name="Shirouzu T."/>
            <person name="Yoshinaga Y."/>
            <person name="Martin F.M."/>
            <person name="Grigoriev I.V."/>
            <person name="Hibbett D.S."/>
        </authorList>
    </citation>
    <scope>NUCLEOTIDE SEQUENCE [LARGE SCALE GENOMIC DNA]</scope>
    <source>
        <strain evidence="17 18">HHB9708</strain>
    </source>
</reference>
<feature type="binding site" evidence="13">
    <location>
        <begin position="32"/>
        <end position="39"/>
    </location>
    <ligand>
        <name>ATP</name>
        <dbReference type="ChEBI" id="CHEBI:30616"/>
    </ligand>
</feature>
<feature type="domain" description="UvrD-like helicase ATP-binding" evidence="15">
    <location>
        <begin position="11"/>
        <end position="291"/>
    </location>
</feature>
<keyword evidence="7" id="KW-0238">DNA-binding</keyword>
<keyword evidence="8" id="KW-0234">DNA repair</keyword>
<dbReference type="GO" id="GO:0005634">
    <property type="term" value="C:nucleus"/>
    <property type="evidence" value="ECO:0007669"/>
    <property type="project" value="TreeGrafter"/>
</dbReference>
<evidence type="ECO:0000256" key="14">
    <source>
        <dbReference type="SAM" id="MobiDB-lite"/>
    </source>
</evidence>
<keyword evidence="4 13" id="KW-0378">Hydrolase</keyword>
<evidence type="ECO:0000259" key="15">
    <source>
        <dbReference type="PROSITE" id="PS51198"/>
    </source>
</evidence>
<feature type="region of interest" description="Disordered" evidence="14">
    <location>
        <begin position="851"/>
        <end position="873"/>
    </location>
</feature>
<dbReference type="EC" id="5.6.2.4" evidence="11"/>
<dbReference type="InterPro" id="IPR013986">
    <property type="entry name" value="DExx_box_DNA_helicase_dom_sf"/>
</dbReference>
<feature type="domain" description="UvrD-like helicase C-terminal" evidence="16">
    <location>
        <begin position="292"/>
        <end position="589"/>
    </location>
</feature>
<evidence type="ECO:0000313" key="18">
    <source>
        <dbReference type="Proteomes" id="UP000076722"/>
    </source>
</evidence>
<dbReference type="EMBL" id="KV419433">
    <property type="protein sequence ID" value="KZS88837.1"/>
    <property type="molecule type" value="Genomic_DNA"/>
</dbReference>
<dbReference type="GO" id="GO:0043138">
    <property type="term" value="F:3'-5' DNA helicase activity"/>
    <property type="evidence" value="ECO:0007669"/>
    <property type="project" value="UniProtKB-EC"/>
</dbReference>
<dbReference type="InterPro" id="IPR014016">
    <property type="entry name" value="UvrD-like_ATP-bd"/>
</dbReference>
<dbReference type="Pfam" id="PF13361">
    <property type="entry name" value="UvrD_C"/>
    <property type="match status" value="1"/>
</dbReference>
<evidence type="ECO:0000256" key="2">
    <source>
        <dbReference type="ARBA" id="ARBA00022741"/>
    </source>
</evidence>
<dbReference type="GO" id="GO:0003677">
    <property type="term" value="F:DNA binding"/>
    <property type="evidence" value="ECO:0007669"/>
    <property type="project" value="UniProtKB-KW"/>
</dbReference>
<dbReference type="InterPro" id="IPR000212">
    <property type="entry name" value="DNA_helicase_UvrD/REP"/>
</dbReference>
<dbReference type="PANTHER" id="PTHR11070">
    <property type="entry name" value="UVRD / RECB / PCRA DNA HELICASE FAMILY MEMBER"/>
    <property type="match status" value="1"/>
</dbReference>
<comment type="catalytic activity">
    <reaction evidence="12">
        <text>ATP + H2O = ADP + phosphate + H(+)</text>
        <dbReference type="Rhea" id="RHEA:13065"/>
        <dbReference type="ChEBI" id="CHEBI:15377"/>
        <dbReference type="ChEBI" id="CHEBI:15378"/>
        <dbReference type="ChEBI" id="CHEBI:30616"/>
        <dbReference type="ChEBI" id="CHEBI:43474"/>
        <dbReference type="ChEBI" id="CHEBI:456216"/>
        <dbReference type="EC" id="5.6.2.4"/>
    </reaction>
</comment>
<comment type="catalytic activity">
    <reaction evidence="10">
        <text>Couples ATP hydrolysis with the unwinding of duplex DNA by translocating in the 3'-5' direction.</text>
        <dbReference type="EC" id="5.6.2.4"/>
    </reaction>
</comment>
<keyword evidence="2 13" id="KW-0547">Nucleotide-binding</keyword>
<feature type="region of interest" description="Disordered" evidence="14">
    <location>
        <begin position="756"/>
        <end position="816"/>
    </location>
</feature>
<keyword evidence="6 13" id="KW-0067">ATP-binding</keyword>
<dbReference type="GO" id="GO:0016787">
    <property type="term" value="F:hydrolase activity"/>
    <property type="evidence" value="ECO:0007669"/>
    <property type="project" value="UniProtKB-UniRule"/>
</dbReference>
<dbReference type="CDD" id="cd17932">
    <property type="entry name" value="DEXQc_UvrD"/>
    <property type="match status" value="1"/>
</dbReference>
<evidence type="ECO:0000259" key="16">
    <source>
        <dbReference type="PROSITE" id="PS51217"/>
    </source>
</evidence>
<keyword evidence="9" id="KW-0413">Isomerase</keyword>
<evidence type="ECO:0000256" key="10">
    <source>
        <dbReference type="ARBA" id="ARBA00034617"/>
    </source>
</evidence>
<dbReference type="GO" id="GO:0005524">
    <property type="term" value="F:ATP binding"/>
    <property type="evidence" value="ECO:0007669"/>
    <property type="project" value="UniProtKB-UniRule"/>
</dbReference>
<dbReference type="Gene3D" id="3.40.50.300">
    <property type="entry name" value="P-loop containing nucleotide triphosphate hydrolases"/>
    <property type="match status" value="2"/>
</dbReference>
<dbReference type="Gene3D" id="1.10.486.10">
    <property type="entry name" value="PCRA, domain 4"/>
    <property type="match status" value="1"/>
</dbReference>
<dbReference type="Pfam" id="PF00580">
    <property type="entry name" value="UvrD-helicase"/>
    <property type="match status" value="1"/>
</dbReference>
<dbReference type="GO" id="GO:0000725">
    <property type="term" value="P:recombinational repair"/>
    <property type="evidence" value="ECO:0007669"/>
    <property type="project" value="TreeGrafter"/>
</dbReference>
<organism evidence="17 18">
    <name type="scientific">Sistotremastrum niveocremeum HHB9708</name>
    <dbReference type="NCBI Taxonomy" id="1314777"/>
    <lineage>
        <taxon>Eukaryota</taxon>
        <taxon>Fungi</taxon>
        <taxon>Dikarya</taxon>
        <taxon>Basidiomycota</taxon>
        <taxon>Agaricomycotina</taxon>
        <taxon>Agaricomycetes</taxon>
        <taxon>Sistotremastrales</taxon>
        <taxon>Sistotremastraceae</taxon>
        <taxon>Sertulicium</taxon>
        <taxon>Sertulicium niveocremeum</taxon>
    </lineage>
</organism>
<evidence type="ECO:0000256" key="3">
    <source>
        <dbReference type="ARBA" id="ARBA00022763"/>
    </source>
</evidence>
<dbReference type="STRING" id="1314777.A0A164PL41"/>
<evidence type="ECO:0000256" key="7">
    <source>
        <dbReference type="ARBA" id="ARBA00023125"/>
    </source>
</evidence>
<dbReference type="Proteomes" id="UP000076722">
    <property type="component" value="Unassembled WGS sequence"/>
</dbReference>
<dbReference type="InterPro" id="IPR027417">
    <property type="entry name" value="P-loop_NTPase"/>
</dbReference>
<dbReference type="PROSITE" id="PS51217">
    <property type="entry name" value="UVRD_HELICASE_CTER"/>
    <property type="match status" value="1"/>
</dbReference>
<proteinExistence type="inferred from homology"/>
<dbReference type="SUPFAM" id="SSF52540">
    <property type="entry name" value="P-loop containing nucleoside triphosphate hydrolases"/>
    <property type="match status" value="1"/>
</dbReference>
<name>A0A164PL41_9AGAM</name>
<evidence type="ECO:0000256" key="1">
    <source>
        <dbReference type="ARBA" id="ARBA00009922"/>
    </source>
</evidence>
<evidence type="ECO:0000256" key="13">
    <source>
        <dbReference type="PROSITE-ProRule" id="PRU00560"/>
    </source>
</evidence>
<dbReference type="InterPro" id="IPR014017">
    <property type="entry name" value="DNA_helicase_UvrD-like_C"/>
</dbReference>
<keyword evidence="5 13" id="KW-0347">Helicase</keyword>
<evidence type="ECO:0000256" key="6">
    <source>
        <dbReference type="ARBA" id="ARBA00022840"/>
    </source>
</evidence>
<protein>
    <recommendedName>
        <fullName evidence="11">DNA 3'-5' helicase</fullName>
        <ecNumber evidence="11">5.6.2.4</ecNumber>
    </recommendedName>
</protein>
<feature type="compositionally biased region" description="Polar residues" evidence="14">
    <location>
        <begin position="801"/>
        <end position="816"/>
    </location>
</feature>
<evidence type="ECO:0000256" key="12">
    <source>
        <dbReference type="ARBA" id="ARBA00048988"/>
    </source>
</evidence>